<reference evidence="1" key="1">
    <citation type="journal article" date="2014" name="Int. J. Syst. Evol. Microbiol.">
        <title>Complete genome sequence of Corynebacterium casei LMG S-19264T (=DSM 44701T), isolated from a smear-ripened cheese.</title>
        <authorList>
            <consortium name="US DOE Joint Genome Institute (JGI-PGF)"/>
            <person name="Walter F."/>
            <person name="Albersmeier A."/>
            <person name="Kalinowski J."/>
            <person name="Ruckert C."/>
        </authorList>
    </citation>
    <scope>NUCLEOTIDE SEQUENCE</scope>
    <source>
        <strain evidence="1">CGMCC 1.15758</strain>
    </source>
</reference>
<gene>
    <name evidence="1" type="ORF">GCM10010995_28550</name>
</gene>
<reference evidence="1" key="2">
    <citation type="submission" date="2020-09" db="EMBL/GenBank/DDBJ databases">
        <authorList>
            <person name="Sun Q."/>
            <person name="Zhou Y."/>
        </authorList>
    </citation>
    <scope>NUCLEOTIDE SEQUENCE</scope>
    <source>
        <strain evidence="1">CGMCC 1.15758</strain>
    </source>
</reference>
<dbReference type="EMBL" id="BMJS01000100">
    <property type="protein sequence ID" value="GGG09230.1"/>
    <property type="molecule type" value="Genomic_DNA"/>
</dbReference>
<dbReference type="Proteomes" id="UP000636949">
    <property type="component" value="Unassembled WGS sequence"/>
</dbReference>
<evidence type="ECO:0000313" key="2">
    <source>
        <dbReference type="Proteomes" id="UP000636949"/>
    </source>
</evidence>
<organism evidence="1 2">
    <name type="scientific">Cysteiniphilum litorale</name>
    <dbReference type="NCBI Taxonomy" id="2056700"/>
    <lineage>
        <taxon>Bacteria</taxon>
        <taxon>Pseudomonadati</taxon>
        <taxon>Pseudomonadota</taxon>
        <taxon>Gammaproteobacteria</taxon>
        <taxon>Thiotrichales</taxon>
        <taxon>Fastidiosibacteraceae</taxon>
        <taxon>Cysteiniphilum</taxon>
    </lineage>
</organism>
<protein>
    <submittedName>
        <fullName evidence="1">Uncharacterized protein</fullName>
    </submittedName>
</protein>
<sequence>MLLGIFCYFLLLILMDLLSKIKGRSLSYIIINFYTLVKMGRFLQINLVDSIAKQKYIYSLNIFAYTNLKIGRLSKHEKVYTINGWFFIFVN</sequence>
<comment type="caution">
    <text evidence="1">The sequence shown here is derived from an EMBL/GenBank/DDBJ whole genome shotgun (WGS) entry which is preliminary data.</text>
</comment>
<name>A0A8J2Z7A0_9GAMM</name>
<dbReference type="AlphaFoldDB" id="A0A8J2Z7A0"/>
<evidence type="ECO:0000313" key="1">
    <source>
        <dbReference type="EMBL" id="GGG09230.1"/>
    </source>
</evidence>
<keyword evidence="2" id="KW-1185">Reference proteome</keyword>
<proteinExistence type="predicted"/>
<accession>A0A8J2Z7A0</accession>